<gene>
    <name evidence="2" type="ORF">IO99_02500</name>
</gene>
<name>A0A084JHT6_9CLOT</name>
<evidence type="ECO:0000313" key="3">
    <source>
        <dbReference type="Proteomes" id="UP000028542"/>
    </source>
</evidence>
<keyword evidence="3" id="KW-1185">Reference proteome</keyword>
<dbReference type="EMBL" id="JPMD01000002">
    <property type="protein sequence ID" value="KEZ88520.1"/>
    <property type="molecule type" value="Genomic_DNA"/>
</dbReference>
<dbReference type="PROSITE" id="PS51832">
    <property type="entry name" value="HD_GYP"/>
    <property type="match status" value="1"/>
</dbReference>
<dbReference type="PANTHER" id="PTHR43155">
    <property type="entry name" value="CYCLIC DI-GMP PHOSPHODIESTERASE PA4108-RELATED"/>
    <property type="match status" value="1"/>
</dbReference>
<dbReference type="Proteomes" id="UP000028542">
    <property type="component" value="Unassembled WGS sequence"/>
</dbReference>
<dbReference type="InterPro" id="IPR003607">
    <property type="entry name" value="HD/PDEase_dom"/>
</dbReference>
<dbReference type="eggNOG" id="COG2206">
    <property type="taxonomic scope" value="Bacteria"/>
</dbReference>
<dbReference type="PANTHER" id="PTHR43155:SF1">
    <property type="entry name" value="3'3'-CGAMP-SPECIFIC PHOSPHODIESTERASE 1"/>
    <property type="match status" value="1"/>
</dbReference>
<dbReference type="GO" id="GO:0016787">
    <property type="term" value="F:hydrolase activity"/>
    <property type="evidence" value="ECO:0007669"/>
    <property type="project" value="UniProtKB-KW"/>
</dbReference>
<dbReference type="Pfam" id="PF13487">
    <property type="entry name" value="HD_5"/>
    <property type="match status" value="2"/>
</dbReference>
<organism evidence="2 3">
    <name type="scientific">Clostridium sulfidigenes</name>
    <dbReference type="NCBI Taxonomy" id="318464"/>
    <lineage>
        <taxon>Bacteria</taxon>
        <taxon>Bacillati</taxon>
        <taxon>Bacillota</taxon>
        <taxon>Clostridia</taxon>
        <taxon>Eubacteriales</taxon>
        <taxon>Clostridiaceae</taxon>
        <taxon>Clostridium</taxon>
    </lineage>
</organism>
<dbReference type="CDD" id="cd00077">
    <property type="entry name" value="HDc"/>
    <property type="match status" value="2"/>
</dbReference>
<dbReference type="RefSeq" id="WP_035129739.1">
    <property type="nucleotide sequence ID" value="NZ_JPMD01000002.1"/>
</dbReference>
<dbReference type="Gene3D" id="1.10.3210.10">
    <property type="entry name" value="Hypothetical protein af1432"/>
    <property type="match status" value="2"/>
</dbReference>
<dbReference type="NCBIfam" id="TIGR00277">
    <property type="entry name" value="HDIG"/>
    <property type="match status" value="1"/>
</dbReference>
<sequence length="417" mass="47828">MNISIKNIVSALSLSLDLTDNDWGKFEDVINPTHAKDISNKQFSNHSRCTSYIALEIAQTMKLDENSYYNLYIACMIHDIGTQNIFDESHTSKWYIKKHCIAGSEMIQRIPSLIQVYDIIRYHHENYDGSGCLKLKSSLIPIEAQILRIADLIEIQVDYSKPYHIQKDILIDWVKLHNETLFSPQVVKAFLVVADKEEFWLNLINLPNMNFILDNIIPEKDIFISLSEFEAIADVFASIIDNKSSFTAEHSKEIATLAYNVSKHLGYTEEKCLKMKIAGLLHDIGKLAIPISILDKDGPLTEEEYSIIKSHTYYTKLILDKIDHISDISLWASSHHEKLNGKGYPRRLKAEDLSEECRIIGVCDIYQSLTADRPYRKGMYMYEAFNILDDMVNRNLICGNAVRHFKNTLVSGVEKKP</sequence>
<accession>A0A084JHT6</accession>
<dbReference type="SMART" id="SM00471">
    <property type="entry name" value="HDc"/>
    <property type="match status" value="2"/>
</dbReference>
<protein>
    <submittedName>
        <fullName evidence="2">Hydrolase</fullName>
    </submittedName>
</protein>
<evidence type="ECO:0000313" key="2">
    <source>
        <dbReference type="EMBL" id="KEZ88520.1"/>
    </source>
</evidence>
<dbReference type="AlphaFoldDB" id="A0A084JHT6"/>
<dbReference type="SUPFAM" id="SSF109604">
    <property type="entry name" value="HD-domain/PDEase-like"/>
    <property type="match status" value="2"/>
</dbReference>
<dbReference type="InterPro" id="IPR037522">
    <property type="entry name" value="HD_GYP_dom"/>
</dbReference>
<dbReference type="STRING" id="318464.IO99_02500"/>
<reference evidence="2 3" key="1">
    <citation type="submission" date="2014-07" db="EMBL/GenBank/DDBJ databases">
        <title>Draft genome of Clostridium sulfidigenes 113A isolated from sediments associated with methane hydrate from Krishna Godavari basin.</title>
        <authorList>
            <person name="Honkalas V.S."/>
            <person name="Dabir A.P."/>
            <person name="Arora P."/>
            <person name="Dhakephalkar P.K."/>
        </authorList>
    </citation>
    <scope>NUCLEOTIDE SEQUENCE [LARGE SCALE GENOMIC DNA]</scope>
    <source>
        <strain evidence="2 3">113A</strain>
    </source>
</reference>
<evidence type="ECO:0000259" key="1">
    <source>
        <dbReference type="PROSITE" id="PS51832"/>
    </source>
</evidence>
<comment type="caution">
    <text evidence="2">The sequence shown here is derived from an EMBL/GenBank/DDBJ whole genome shotgun (WGS) entry which is preliminary data.</text>
</comment>
<proteinExistence type="predicted"/>
<keyword evidence="2" id="KW-0378">Hydrolase</keyword>
<feature type="domain" description="HD-GYP" evidence="1">
    <location>
        <begin position="225"/>
        <end position="417"/>
    </location>
</feature>
<dbReference type="InterPro" id="IPR006675">
    <property type="entry name" value="HDIG_dom"/>
</dbReference>